<keyword evidence="2" id="KW-1185">Reference proteome</keyword>
<gene>
    <name evidence="1" type="ORF">J1N35_013194</name>
</gene>
<name>A0A9D4A6G7_9ROSI</name>
<dbReference type="Proteomes" id="UP000828251">
    <property type="component" value="Unassembled WGS sequence"/>
</dbReference>
<reference evidence="1 2" key="1">
    <citation type="journal article" date="2021" name="Plant Biotechnol. J.">
        <title>Multi-omics assisted identification of the key and species-specific regulatory components of drought-tolerant mechanisms in Gossypium stocksii.</title>
        <authorList>
            <person name="Yu D."/>
            <person name="Ke L."/>
            <person name="Zhang D."/>
            <person name="Wu Y."/>
            <person name="Sun Y."/>
            <person name="Mei J."/>
            <person name="Sun J."/>
            <person name="Sun Y."/>
        </authorList>
    </citation>
    <scope>NUCLEOTIDE SEQUENCE [LARGE SCALE GENOMIC DNA]</scope>
    <source>
        <strain evidence="2">cv. E1</strain>
        <tissue evidence="1">Leaf</tissue>
    </source>
</reference>
<comment type="caution">
    <text evidence="1">The sequence shown here is derived from an EMBL/GenBank/DDBJ whole genome shotgun (WGS) entry which is preliminary data.</text>
</comment>
<sequence>MFARTLVVFVSEVNKIPDETIKENDEIIAKTDVTLKANEKKLNDVKTTLKKYENQNDDISVVERLEPGCNELIKKFISLTNLVKFKAMITTSSFEREWNKKTKKKKVGVRKDGSHLSYED</sequence>
<dbReference type="EMBL" id="JAIQCV010000005">
    <property type="protein sequence ID" value="KAH1096273.1"/>
    <property type="molecule type" value="Genomic_DNA"/>
</dbReference>
<dbReference type="AlphaFoldDB" id="A0A9D4A6G7"/>
<protein>
    <submittedName>
        <fullName evidence="1">Uncharacterized protein</fullName>
    </submittedName>
</protein>
<evidence type="ECO:0000313" key="1">
    <source>
        <dbReference type="EMBL" id="KAH1096273.1"/>
    </source>
</evidence>
<accession>A0A9D4A6G7</accession>
<evidence type="ECO:0000313" key="2">
    <source>
        <dbReference type="Proteomes" id="UP000828251"/>
    </source>
</evidence>
<organism evidence="1 2">
    <name type="scientific">Gossypium stocksii</name>
    <dbReference type="NCBI Taxonomy" id="47602"/>
    <lineage>
        <taxon>Eukaryota</taxon>
        <taxon>Viridiplantae</taxon>
        <taxon>Streptophyta</taxon>
        <taxon>Embryophyta</taxon>
        <taxon>Tracheophyta</taxon>
        <taxon>Spermatophyta</taxon>
        <taxon>Magnoliopsida</taxon>
        <taxon>eudicotyledons</taxon>
        <taxon>Gunneridae</taxon>
        <taxon>Pentapetalae</taxon>
        <taxon>rosids</taxon>
        <taxon>malvids</taxon>
        <taxon>Malvales</taxon>
        <taxon>Malvaceae</taxon>
        <taxon>Malvoideae</taxon>
        <taxon>Gossypium</taxon>
    </lineage>
</organism>
<proteinExistence type="predicted"/>